<dbReference type="EMBL" id="QVQW01000056">
    <property type="protein sequence ID" value="RKU42442.1"/>
    <property type="molecule type" value="Genomic_DNA"/>
</dbReference>
<protein>
    <recommendedName>
        <fullName evidence="4">Imidazoleglycerol-phosphate dehydratase</fullName>
    </recommendedName>
</protein>
<dbReference type="AlphaFoldDB" id="A0A420Y3J1"/>
<evidence type="ECO:0000313" key="2">
    <source>
        <dbReference type="EMBL" id="RKU42442.1"/>
    </source>
</evidence>
<accession>A0A420Y3J1</accession>
<organism evidence="2 3">
    <name type="scientific">Coniochaeta pulveracea</name>
    <dbReference type="NCBI Taxonomy" id="177199"/>
    <lineage>
        <taxon>Eukaryota</taxon>
        <taxon>Fungi</taxon>
        <taxon>Dikarya</taxon>
        <taxon>Ascomycota</taxon>
        <taxon>Pezizomycotina</taxon>
        <taxon>Sordariomycetes</taxon>
        <taxon>Sordariomycetidae</taxon>
        <taxon>Coniochaetales</taxon>
        <taxon>Coniochaetaceae</taxon>
        <taxon>Coniochaeta</taxon>
    </lineage>
</organism>
<dbReference type="OrthoDB" id="3979469at2759"/>
<dbReference type="PANTHER" id="PTHR39153">
    <property type="entry name" value="AGR244WP"/>
    <property type="match status" value="1"/>
</dbReference>
<sequence>MRSHNAMRDVEAEDAGWEASKGAVYGAAKWGVVTAALGGLGYAFSPLYRSLTVQFKVYIQMSGMVFGSMIEADYRLRDYEARVRMQKRIARDRAMWKQFEDQYGKDEDDDQTPPPPPPPEKR</sequence>
<feature type="compositionally biased region" description="Pro residues" evidence="1">
    <location>
        <begin position="112"/>
        <end position="122"/>
    </location>
</feature>
<comment type="caution">
    <text evidence="2">The sequence shown here is derived from an EMBL/GenBank/DDBJ whole genome shotgun (WGS) entry which is preliminary data.</text>
</comment>
<evidence type="ECO:0008006" key="4">
    <source>
        <dbReference type="Google" id="ProtNLM"/>
    </source>
</evidence>
<evidence type="ECO:0000256" key="1">
    <source>
        <dbReference type="SAM" id="MobiDB-lite"/>
    </source>
</evidence>
<name>A0A420Y3J1_9PEZI</name>
<proteinExistence type="predicted"/>
<keyword evidence="3" id="KW-1185">Reference proteome</keyword>
<dbReference type="PANTHER" id="PTHR39153:SF1">
    <property type="entry name" value="AGR244WP"/>
    <property type="match status" value="1"/>
</dbReference>
<feature type="region of interest" description="Disordered" evidence="1">
    <location>
        <begin position="100"/>
        <end position="122"/>
    </location>
</feature>
<dbReference type="Proteomes" id="UP000275385">
    <property type="component" value="Unassembled WGS sequence"/>
</dbReference>
<gene>
    <name evidence="2" type="ORF">DL546_002622</name>
</gene>
<reference evidence="2 3" key="1">
    <citation type="submission" date="2018-08" db="EMBL/GenBank/DDBJ databases">
        <title>Draft genome of the lignicolous fungus Coniochaeta pulveracea.</title>
        <authorList>
            <person name="Borstlap C.J."/>
            <person name="De Witt R.N."/>
            <person name="Botha A."/>
            <person name="Volschenk H."/>
        </authorList>
    </citation>
    <scope>NUCLEOTIDE SEQUENCE [LARGE SCALE GENOMIC DNA]</scope>
    <source>
        <strain evidence="2 3">CAB683</strain>
    </source>
</reference>
<dbReference type="InterPro" id="IPR038882">
    <property type="entry name" value="Rcf3"/>
</dbReference>
<evidence type="ECO:0000313" key="3">
    <source>
        <dbReference type="Proteomes" id="UP000275385"/>
    </source>
</evidence>